<feature type="region of interest" description="Disordered" evidence="1">
    <location>
        <begin position="70"/>
        <end position="104"/>
    </location>
</feature>
<dbReference type="RefSeq" id="WP_267774766.1">
    <property type="nucleotide sequence ID" value="NZ_JAPNKE010000002.1"/>
</dbReference>
<evidence type="ECO:0000256" key="1">
    <source>
        <dbReference type="SAM" id="MobiDB-lite"/>
    </source>
</evidence>
<feature type="chain" id="PRO_5040995215" evidence="2">
    <location>
        <begin position="32"/>
        <end position="104"/>
    </location>
</feature>
<organism evidence="3 4">
    <name type="scientific">Nannocystis pusilla</name>
    <dbReference type="NCBI Taxonomy" id="889268"/>
    <lineage>
        <taxon>Bacteria</taxon>
        <taxon>Pseudomonadati</taxon>
        <taxon>Myxococcota</taxon>
        <taxon>Polyangia</taxon>
        <taxon>Nannocystales</taxon>
        <taxon>Nannocystaceae</taxon>
        <taxon>Nannocystis</taxon>
    </lineage>
</organism>
<accession>A0A9X3J285</accession>
<name>A0A9X3J285_9BACT</name>
<sequence>MEILQEYRRKSRSRTIKAINTYLAATTTALAAVPSAIPPQLVLGLVPSGTRLLNLGSTQIPARTRGLEPGLAAQGAAESHPEIMFDSGSRPASAPATRVELINS</sequence>
<comment type="caution">
    <text evidence="3">The sequence shown here is derived from an EMBL/GenBank/DDBJ whole genome shotgun (WGS) entry which is preliminary data.</text>
</comment>
<dbReference type="EMBL" id="JAPNKE010000002">
    <property type="protein sequence ID" value="MCY1011489.1"/>
    <property type="molecule type" value="Genomic_DNA"/>
</dbReference>
<keyword evidence="4" id="KW-1185">Reference proteome</keyword>
<gene>
    <name evidence="3" type="ORF">OV079_39200</name>
</gene>
<keyword evidence="2" id="KW-0732">Signal</keyword>
<evidence type="ECO:0000313" key="4">
    <source>
        <dbReference type="Proteomes" id="UP001150924"/>
    </source>
</evidence>
<proteinExistence type="predicted"/>
<dbReference type="Proteomes" id="UP001150924">
    <property type="component" value="Unassembled WGS sequence"/>
</dbReference>
<evidence type="ECO:0000313" key="3">
    <source>
        <dbReference type="EMBL" id="MCY1011489.1"/>
    </source>
</evidence>
<feature type="signal peptide" evidence="2">
    <location>
        <begin position="1"/>
        <end position="31"/>
    </location>
</feature>
<evidence type="ECO:0000256" key="2">
    <source>
        <dbReference type="SAM" id="SignalP"/>
    </source>
</evidence>
<reference evidence="3" key="1">
    <citation type="submission" date="2022-11" db="EMBL/GenBank/DDBJ databases">
        <title>Minimal conservation of predation-associated metabolite biosynthetic gene clusters underscores biosynthetic potential of Myxococcota including descriptions for ten novel species: Archangium lansinium sp. nov., Myxococcus landrumus sp. nov., Nannocystis bai.</title>
        <authorList>
            <person name="Ahearne A."/>
            <person name="Stevens C."/>
            <person name="Phillips K."/>
        </authorList>
    </citation>
    <scope>NUCLEOTIDE SEQUENCE</scope>
    <source>
        <strain evidence="3">Na p29</strain>
    </source>
</reference>
<protein>
    <submittedName>
        <fullName evidence="3">Uncharacterized protein</fullName>
    </submittedName>
</protein>
<dbReference type="AlphaFoldDB" id="A0A9X3J285"/>